<feature type="compositionally biased region" description="Basic and acidic residues" evidence="1">
    <location>
        <begin position="86"/>
        <end position="96"/>
    </location>
</feature>
<comment type="caution">
    <text evidence="3">The sequence shown here is derived from an EMBL/GenBank/DDBJ whole genome shotgun (WGS) entry which is preliminary data.</text>
</comment>
<reference evidence="3 4" key="1">
    <citation type="submission" date="2024-06" db="EMBL/GenBank/DDBJ databases">
        <authorList>
            <person name="Pan Q."/>
            <person name="Wen M."/>
            <person name="Jouanno E."/>
            <person name="Zahm M."/>
            <person name="Klopp C."/>
            <person name="Cabau C."/>
            <person name="Louis A."/>
            <person name="Berthelot C."/>
            <person name="Parey E."/>
            <person name="Roest Crollius H."/>
            <person name="Montfort J."/>
            <person name="Robinson-Rechavi M."/>
            <person name="Bouchez O."/>
            <person name="Lampietro C."/>
            <person name="Lopez Roques C."/>
            <person name="Donnadieu C."/>
            <person name="Postlethwait J."/>
            <person name="Bobe J."/>
            <person name="Verreycken H."/>
            <person name="Guiguen Y."/>
        </authorList>
    </citation>
    <scope>NUCLEOTIDE SEQUENCE [LARGE SCALE GENOMIC DNA]</scope>
    <source>
        <strain evidence="3">Up_M1</strain>
        <tissue evidence="3">Testis</tissue>
    </source>
</reference>
<proteinExistence type="predicted"/>
<evidence type="ECO:0000256" key="1">
    <source>
        <dbReference type="SAM" id="MobiDB-lite"/>
    </source>
</evidence>
<accession>A0ABD0X6M6</accession>
<sequence length="96" mass="10546">MVEMRAGGRPHDRCAMSSSGVHVFGLMVLELVAGPALWLRRLTQTCQSLLSLSNPIGGESQRGWTSVSHPARGGHMKGQYRNGSAQRDRETKRDDL</sequence>
<keyword evidence="4" id="KW-1185">Reference proteome</keyword>
<organism evidence="3 4">
    <name type="scientific">Umbra pygmaea</name>
    <name type="common">Eastern mudminnow</name>
    <dbReference type="NCBI Taxonomy" id="75934"/>
    <lineage>
        <taxon>Eukaryota</taxon>
        <taxon>Metazoa</taxon>
        <taxon>Chordata</taxon>
        <taxon>Craniata</taxon>
        <taxon>Vertebrata</taxon>
        <taxon>Euteleostomi</taxon>
        <taxon>Actinopterygii</taxon>
        <taxon>Neopterygii</taxon>
        <taxon>Teleostei</taxon>
        <taxon>Protacanthopterygii</taxon>
        <taxon>Esociformes</taxon>
        <taxon>Umbridae</taxon>
        <taxon>Umbra</taxon>
    </lineage>
</organism>
<evidence type="ECO:0000313" key="4">
    <source>
        <dbReference type="Proteomes" id="UP001557470"/>
    </source>
</evidence>
<dbReference type="EMBL" id="JAGEUA010000003">
    <property type="protein sequence ID" value="KAL0994824.1"/>
    <property type="molecule type" value="Genomic_DNA"/>
</dbReference>
<dbReference type="AlphaFoldDB" id="A0ABD0X6M6"/>
<keyword evidence="2" id="KW-0472">Membrane</keyword>
<evidence type="ECO:0000313" key="3">
    <source>
        <dbReference type="EMBL" id="KAL0994824.1"/>
    </source>
</evidence>
<gene>
    <name evidence="3" type="ORF">UPYG_G00127610</name>
</gene>
<dbReference type="Proteomes" id="UP001557470">
    <property type="component" value="Unassembled WGS sequence"/>
</dbReference>
<evidence type="ECO:0000256" key="2">
    <source>
        <dbReference type="SAM" id="Phobius"/>
    </source>
</evidence>
<feature type="region of interest" description="Disordered" evidence="1">
    <location>
        <begin position="57"/>
        <end position="96"/>
    </location>
</feature>
<name>A0ABD0X6M6_UMBPY</name>
<protein>
    <submittedName>
        <fullName evidence="3">Uncharacterized protein</fullName>
    </submittedName>
</protein>
<keyword evidence="2" id="KW-1133">Transmembrane helix</keyword>
<feature type="transmembrane region" description="Helical" evidence="2">
    <location>
        <begin position="21"/>
        <end position="39"/>
    </location>
</feature>
<keyword evidence="2" id="KW-0812">Transmembrane</keyword>